<protein>
    <submittedName>
        <fullName evidence="3">ATP-binding protein</fullName>
    </submittedName>
</protein>
<sequence length="126" mass="12768">MARPTDAAVPRLRMSVRAVLDDWCVAPDRGELLLLAVSELVTNAVRHAGAVTGRLGAALALGGGWLRFEVADGDPALPDFCRGVDAEAEGGRGLMIVGLLAAEAGGGLVAFPDGAGKVVGIRVPAV</sequence>
<dbReference type="InterPro" id="IPR003594">
    <property type="entry name" value="HATPase_dom"/>
</dbReference>
<reference evidence="4" key="1">
    <citation type="journal article" date="2019" name="Int. J. Syst. Evol. Microbiol.">
        <title>The Global Catalogue of Microorganisms (GCM) 10K type strain sequencing project: providing services to taxonomists for standard genome sequencing and annotation.</title>
        <authorList>
            <consortium name="The Broad Institute Genomics Platform"/>
            <consortium name="The Broad Institute Genome Sequencing Center for Infectious Disease"/>
            <person name="Wu L."/>
            <person name="Ma J."/>
        </authorList>
    </citation>
    <scope>NUCLEOTIDE SEQUENCE [LARGE SCALE GENOMIC DNA]</scope>
    <source>
        <strain evidence="4">CCM 7224</strain>
    </source>
</reference>
<evidence type="ECO:0000259" key="2">
    <source>
        <dbReference type="Pfam" id="PF13581"/>
    </source>
</evidence>
<dbReference type="InterPro" id="IPR036890">
    <property type="entry name" value="HATPase_C_sf"/>
</dbReference>
<keyword evidence="1" id="KW-0808">Transferase</keyword>
<gene>
    <name evidence="3" type="ORF">ACFPFX_30450</name>
</gene>
<accession>A0ABV9UW29</accession>
<keyword evidence="1" id="KW-0418">Kinase</keyword>
<keyword evidence="4" id="KW-1185">Reference proteome</keyword>
<dbReference type="PANTHER" id="PTHR35526:SF3">
    <property type="entry name" value="ANTI-SIGMA-F FACTOR RSBW"/>
    <property type="match status" value="1"/>
</dbReference>
<dbReference type="Pfam" id="PF13581">
    <property type="entry name" value="HATPase_c_2"/>
    <property type="match status" value="1"/>
</dbReference>
<evidence type="ECO:0000256" key="1">
    <source>
        <dbReference type="ARBA" id="ARBA00022527"/>
    </source>
</evidence>
<feature type="domain" description="Histidine kinase/HSP90-like ATPase" evidence="2">
    <location>
        <begin position="5"/>
        <end position="101"/>
    </location>
</feature>
<dbReference type="GO" id="GO:0005524">
    <property type="term" value="F:ATP binding"/>
    <property type="evidence" value="ECO:0007669"/>
    <property type="project" value="UniProtKB-KW"/>
</dbReference>
<evidence type="ECO:0000313" key="3">
    <source>
        <dbReference type="EMBL" id="MFC4960628.1"/>
    </source>
</evidence>
<keyword evidence="1" id="KW-0723">Serine/threonine-protein kinase</keyword>
<evidence type="ECO:0000313" key="4">
    <source>
        <dbReference type="Proteomes" id="UP001595834"/>
    </source>
</evidence>
<organism evidence="3 4">
    <name type="scientific">Streptomyces mauvecolor</name>
    <dbReference type="NCBI Taxonomy" id="58345"/>
    <lineage>
        <taxon>Bacteria</taxon>
        <taxon>Bacillati</taxon>
        <taxon>Actinomycetota</taxon>
        <taxon>Actinomycetes</taxon>
        <taxon>Kitasatosporales</taxon>
        <taxon>Streptomycetaceae</taxon>
        <taxon>Streptomyces</taxon>
    </lineage>
</organism>
<keyword evidence="3" id="KW-0547">Nucleotide-binding</keyword>
<name>A0ABV9UW29_9ACTN</name>
<comment type="caution">
    <text evidence="3">The sequence shown here is derived from an EMBL/GenBank/DDBJ whole genome shotgun (WGS) entry which is preliminary data.</text>
</comment>
<dbReference type="CDD" id="cd16936">
    <property type="entry name" value="HATPase_RsbW-like"/>
    <property type="match status" value="1"/>
</dbReference>
<dbReference type="InterPro" id="IPR050267">
    <property type="entry name" value="Anti-sigma-factor_SerPK"/>
</dbReference>
<dbReference type="EMBL" id="JBHSIZ010000036">
    <property type="protein sequence ID" value="MFC4960628.1"/>
    <property type="molecule type" value="Genomic_DNA"/>
</dbReference>
<keyword evidence="3" id="KW-0067">ATP-binding</keyword>
<dbReference type="Gene3D" id="3.30.565.10">
    <property type="entry name" value="Histidine kinase-like ATPase, C-terminal domain"/>
    <property type="match status" value="1"/>
</dbReference>
<dbReference type="RefSeq" id="WP_344374484.1">
    <property type="nucleotide sequence ID" value="NZ_BAAASQ010000008.1"/>
</dbReference>
<proteinExistence type="predicted"/>
<dbReference type="PANTHER" id="PTHR35526">
    <property type="entry name" value="ANTI-SIGMA-F FACTOR RSBW-RELATED"/>
    <property type="match status" value="1"/>
</dbReference>
<dbReference type="SUPFAM" id="SSF55874">
    <property type="entry name" value="ATPase domain of HSP90 chaperone/DNA topoisomerase II/histidine kinase"/>
    <property type="match status" value="1"/>
</dbReference>
<dbReference type="Proteomes" id="UP001595834">
    <property type="component" value="Unassembled WGS sequence"/>
</dbReference>